<protein>
    <submittedName>
        <fullName evidence="2">Uncharacterized protein</fullName>
    </submittedName>
</protein>
<keyword evidence="1" id="KW-1133">Transmembrane helix</keyword>
<feature type="transmembrane region" description="Helical" evidence="1">
    <location>
        <begin position="328"/>
        <end position="348"/>
    </location>
</feature>
<feature type="transmembrane region" description="Helical" evidence="1">
    <location>
        <begin position="124"/>
        <end position="146"/>
    </location>
</feature>
<feature type="transmembrane region" description="Helical" evidence="1">
    <location>
        <begin position="392"/>
        <end position="411"/>
    </location>
</feature>
<reference evidence="2 3" key="1">
    <citation type="submission" date="2018-04" db="EMBL/GenBank/DDBJ databases">
        <authorList>
            <person name="Zhang X."/>
            <person name="Yuan J."/>
            <person name="Li F."/>
            <person name="Xiang J."/>
        </authorList>
    </citation>
    <scope>NUCLEOTIDE SEQUENCE [LARGE SCALE GENOMIC DNA]</scope>
    <source>
        <tissue evidence="2">Muscle</tissue>
    </source>
</reference>
<keyword evidence="3" id="KW-1185">Reference proteome</keyword>
<feature type="transmembrane region" description="Helical" evidence="1">
    <location>
        <begin position="229"/>
        <end position="249"/>
    </location>
</feature>
<evidence type="ECO:0000256" key="1">
    <source>
        <dbReference type="SAM" id="Phobius"/>
    </source>
</evidence>
<keyword evidence="1" id="KW-0812">Transmembrane</keyword>
<accession>A0A423SBP8</accession>
<name>A0A423SBP8_PENVA</name>
<feature type="transmembrane region" description="Helical" evidence="1">
    <location>
        <begin position="296"/>
        <end position="316"/>
    </location>
</feature>
<reference evidence="2 3" key="2">
    <citation type="submission" date="2019-01" db="EMBL/GenBank/DDBJ databases">
        <title>The decoding of complex shrimp genome reveals the adaptation for benthos swimmer, frequently molting mechanism and breeding impact on genome.</title>
        <authorList>
            <person name="Sun Y."/>
            <person name="Gao Y."/>
            <person name="Yu Y."/>
        </authorList>
    </citation>
    <scope>NUCLEOTIDE SEQUENCE [LARGE SCALE GENOMIC DNA]</scope>
    <source>
        <tissue evidence="2">Muscle</tissue>
    </source>
</reference>
<feature type="transmembrane region" description="Helical" evidence="1">
    <location>
        <begin position="368"/>
        <end position="387"/>
    </location>
</feature>
<dbReference type="Proteomes" id="UP000283509">
    <property type="component" value="Unassembled WGS sequence"/>
</dbReference>
<sequence length="532" mass="59685">MQCCQPDRLSPPFNAGSVAMLQTRLSLSFLECKQHRKRSCVFPTPIILITCYPLSLGVSYPSFFPSLHLFFLFIPSFRLPFPLPNYLSLSLSHFLRFSIVLYLLVSPVSFFINPFSFLTSIFSFHLSSFSLSLSPFFLLSSPSFSLFSLPSLPSPSPFSPSHASPLITSCLLPVFSLLLSSFLFPVSVPFFCLFVRLLLLSFSSLCCQSFFSFFCLFLSLSIFSLRHPFHFSSCLCPQFFCLFPFRLLLLSFSLSMPVSLISLLFFASSFSFSIFFPFPSLPYPPPLFTPYPSSFFLSPLLLFSLAPLYPLPLFFSPPYHPTFFPSPPYPPSLISSLPYSFPLPFLPYSPSLFDSLSIILSPPSVFPIWLPSSLLFCTPFLPSFLFIPSPSFLLFPLLLLLVSFPLLFLLFPTPSFLPSLSLPLLFLSYVFPLLFLSSVPSSLSLSCSSSLLVSIILLPLLFSSVPPFFSFLCVSCSLFTSPLYHPPSLFSSLPYPPSFLLSLRILFPLHFSSLSSSPYSFSSFRKSTNENG</sequence>
<feature type="transmembrane region" description="Helical" evidence="1">
    <location>
        <begin position="256"/>
        <end position="276"/>
    </location>
</feature>
<feature type="transmembrane region" description="Helical" evidence="1">
    <location>
        <begin position="451"/>
        <end position="480"/>
    </location>
</feature>
<evidence type="ECO:0000313" key="3">
    <source>
        <dbReference type="Proteomes" id="UP000283509"/>
    </source>
</evidence>
<feature type="transmembrane region" description="Helical" evidence="1">
    <location>
        <begin position="198"/>
        <end position="223"/>
    </location>
</feature>
<evidence type="ECO:0000313" key="2">
    <source>
        <dbReference type="EMBL" id="ROT61648.1"/>
    </source>
</evidence>
<gene>
    <name evidence="2" type="ORF">C7M84_020550</name>
</gene>
<dbReference type="AlphaFoldDB" id="A0A423SBP8"/>
<dbReference type="EMBL" id="QCYY01004055">
    <property type="protein sequence ID" value="ROT61648.1"/>
    <property type="molecule type" value="Genomic_DNA"/>
</dbReference>
<proteinExistence type="predicted"/>
<organism evidence="2 3">
    <name type="scientific">Penaeus vannamei</name>
    <name type="common">Whiteleg shrimp</name>
    <name type="synonym">Litopenaeus vannamei</name>
    <dbReference type="NCBI Taxonomy" id="6689"/>
    <lineage>
        <taxon>Eukaryota</taxon>
        <taxon>Metazoa</taxon>
        <taxon>Ecdysozoa</taxon>
        <taxon>Arthropoda</taxon>
        <taxon>Crustacea</taxon>
        <taxon>Multicrustacea</taxon>
        <taxon>Malacostraca</taxon>
        <taxon>Eumalacostraca</taxon>
        <taxon>Eucarida</taxon>
        <taxon>Decapoda</taxon>
        <taxon>Dendrobranchiata</taxon>
        <taxon>Penaeoidea</taxon>
        <taxon>Penaeidae</taxon>
        <taxon>Penaeus</taxon>
    </lineage>
</organism>
<feature type="transmembrane region" description="Helical" evidence="1">
    <location>
        <begin position="417"/>
        <end position="439"/>
    </location>
</feature>
<feature type="transmembrane region" description="Helical" evidence="1">
    <location>
        <begin position="166"/>
        <end position="186"/>
    </location>
</feature>
<feature type="transmembrane region" description="Helical" evidence="1">
    <location>
        <begin position="94"/>
        <end position="112"/>
    </location>
</feature>
<feature type="transmembrane region" description="Helical" evidence="1">
    <location>
        <begin position="46"/>
        <end position="74"/>
    </location>
</feature>
<keyword evidence="1" id="KW-0472">Membrane</keyword>
<comment type="caution">
    <text evidence="2">The sequence shown here is derived from an EMBL/GenBank/DDBJ whole genome shotgun (WGS) entry which is preliminary data.</text>
</comment>